<dbReference type="EMBL" id="GECU01021812">
    <property type="protein sequence ID" value="JAS85894.1"/>
    <property type="molecule type" value="Transcribed_RNA"/>
</dbReference>
<proteinExistence type="predicted"/>
<dbReference type="AlphaFoldDB" id="A0A1B6IG42"/>
<protein>
    <submittedName>
        <fullName evidence="1">Uncharacterized protein</fullName>
    </submittedName>
</protein>
<sequence>TLEDLNVEIVNTGISDHTCQLCTINYNRKSPPPPTIEQRNMCERNLLHLKYYLSQQHWSTVYHTKDIEETYNNFQKILLNSIDSTCPLIRYKIKKPKYTLT</sequence>
<reference evidence="1" key="1">
    <citation type="submission" date="2015-11" db="EMBL/GenBank/DDBJ databases">
        <title>De novo transcriptome assembly of four potential Pierce s Disease insect vectors from Arizona vineyards.</title>
        <authorList>
            <person name="Tassone E.E."/>
        </authorList>
    </citation>
    <scope>NUCLEOTIDE SEQUENCE</scope>
</reference>
<name>A0A1B6IG42_9HEMI</name>
<organism evidence="1">
    <name type="scientific">Homalodisca liturata</name>
    <dbReference type="NCBI Taxonomy" id="320908"/>
    <lineage>
        <taxon>Eukaryota</taxon>
        <taxon>Metazoa</taxon>
        <taxon>Ecdysozoa</taxon>
        <taxon>Arthropoda</taxon>
        <taxon>Hexapoda</taxon>
        <taxon>Insecta</taxon>
        <taxon>Pterygota</taxon>
        <taxon>Neoptera</taxon>
        <taxon>Paraneoptera</taxon>
        <taxon>Hemiptera</taxon>
        <taxon>Auchenorrhyncha</taxon>
        <taxon>Membracoidea</taxon>
        <taxon>Cicadellidae</taxon>
        <taxon>Cicadellinae</taxon>
        <taxon>Proconiini</taxon>
        <taxon>Homalodisca</taxon>
    </lineage>
</organism>
<gene>
    <name evidence="1" type="ORF">g.58943</name>
</gene>
<feature type="non-terminal residue" evidence="1">
    <location>
        <position position="1"/>
    </location>
</feature>
<feature type="non-terminal residue" evidence="1">
    <location>
        <position position="101"/>
    </location>
</feature>
<accession>A0A1B6IG42</accession>
<evidence type="ECO:0000313" key="1">
    <source>
        <dbReference type="EMBL" id="JAS85894.1"/>
    </source>
</evidence>